<feature type="region of interest" description="Disordered" evidence="1">
    <location>
        <begin position="100"/>
        <end position="120"/>
    </location>
</feature>
<dbReference type="GO" id="GO:0003677">
    <property type="term" value="F:DNA binding"/>
    <property type="evidence" value="ECO:0007669"/>
    <property type="project" value="InterPro"/>
</dbReference>
<dbReference type="RefSeq" id="WP_093995020.1">
    <property type="nucleotide sequence ID" value="NZ_FXYD01000001.1"/>
</dbReference>
<keyword evidence="4" id="KW-1185">Reference proteome</keyword>
<dbReference type="InterPro" id="IPR009061">
    <property type="entry name" value="DNA-bd_dom_put_sf"/>
</dbReference>
<gene>
    <name evidence="3" type="ORF">OCA8868_00579</name>
</gene>
<dbReference type="InterPro" id="IPR000551">
    <property type="entry name" value="MerR-type_HTH_dom"/>
</dbReference>
<feature type="region of interest" description="Disordered" evidence="1">
    <location>
        <begin position="165"/>
        <end position="195"/>
    </location>
</feature>
<organism evidence="3 4">
    <name type="scientific">Octadecabacter ascidiaceicola</name>
    <dbReference type="NCBI Taxonomy" id="1655543"/>
    <lineage>
        <taxon>Bacteria</taxon>
        <taxon>Pseudomonadati</taxon>
        <taxon>Pseudomonadota</taxon>
        <taxon>Alphaproteobacteria</taxon>
        <taxon>Rhodobacterales</taxon>
        <taxon>Roseobacteraceae</taxon>
        <taxon>Octadecabacter</taxon>
    </lineage>
</organism>
<dbReference type="GO" id="GO:0006355">
    <property type="term" value="P:regulation of DNA-templated transcription"/>
    <property type="evidence" value="ECO:0007669"/>
    <property type="project" value="InterPro"/>
</dbReference>
<dbReference type="EMBL" id="FXYD01000001">
    <property type="protein sequence ID" value="SMX31953.1"/>
    <property type="molecule type" value="Genomic_DNA"/>
</dbReference>
<dbReference type="SUPFAM" id="SSF46955">
    <property type="entry name" value="Putative DNA-binding domain"/>
    <property type="match status" value="1"/>
</dbReference>
<dbReference type="Proteomes" id="UP000203464">
    <property type="component" value="Unassembled WGS sequence"/>
</dbReference>
<protein>
    <submittedName>
        <fullName evidence="3">MerR family regulatory protein</fullName>
    </submittedName>
</protein>
<dbReference type="Gene3D" id="1.10.1660.10">
    <property type="match status" value="1"/>
</dbReference>
<sequence>MSKSRDAFRTISEVSDTLDTPAHVLRFWESKFNQVKPVKRAGGRRYYRPTDVDLLAGIKKLLHDDGMTIKGAQKLLREQGVKHVAALGAGVLEAQTELAEAPAETVEPAETKPVEAEAPKVAPVQEPEVVAEPKVEPEATVEIANVVPLTKTPGPALTLNLAPKAEPAEPVAAATETPTATPEMPDVPADPSDADSKAPARLFHLLHKAPHDKIAAQAQAIAPLLDRMQVLRDRINLR</sequence>
<dbReference type="CDD" id="cd04765">
    <property type="entry name" value="HTH_MlrA-like_sg2"/>
    <property type="match status" value="1"/>
</dbReference>
<dbReference type="Pfam" id="PF13411">
    <property type="entry name" value="MerR_1"/>
    <property type="match status" value="1"/>
</dbReference>
<feature type="compositionally biased region" description="Low complexity" evidence="1">
    <location>
        <begin position="165"/>
        <end position="191"/>
    </location>
</feature>
<evidence type="ECO:0000256" key="1">
    <source>
        <dbReference type="SAM" id="MobiDB-lite"/>
    </source>
</evidence>
<reference evidence="4" key="1">
    <citation type="submission" date="2017-05" db="EMBL/GenBank/DDBJ databases">
        <authorList>
            <person name="Rodrigo-Torres L."/>
            <person name="Arahal R. D."/>
            <person name="Lucena T."/>
        </authorList>
    </citation>
    <scope>NUCLEOTIDE SEQUENCE [LARGE SCALE GENOMIC DNA]</scope>
    <source>
        <strain evidence="4">CECT 8868</strain>
    </source>
</reference>
<proteinExistence type="predicted"/>
<dbReference type="SMART" id="SM00422">
    <property type="entry name" value="HTH_MERR"/>
    <property type="match status" value="1"/>
</dbReference>
<feature type="compositionally biased region" description="Basic and acidic residues" evidence="1">
    <location>
        <begin position="109"/>
        <end position="118"/>
    </location>
</feature>
<dbReference type="PROSITE" id="PS50937">
    <property type="entry name" value="HTH_MERR_2"/>
    <property type="match status" value="1"/>
</dbReference>
<evidence type="ECO:0000313" key="3">
    <source>
        <dbReference type="EMBL" id="SMX31953.1"/>
    </source>
</evidence>
<dbReference type="OrthoDB" id="9810140at2"/>
<evidence type="ECO:0000259" key="2">
    <source>
        <dbReference type="PROSITE" id="PS50937"/>
    </source>
</evidence>
<evidence type="ECO:0000313" key="4">
    <source>
        <dbReference type="Proteomes" id="UP000203464"/>
    </source>
</evidence>
<accession>A0A238JND9</accession>
<name>A0A238JND9_9RHOB</name>
<dbReference type="AlphaFoldDB" id="A0A238JND9"/>
<feature type="domain" description="HTH merR-type" evidence="2">
    <location>
        <begin position="10"/>
        <end position="78"/>
    </location>
</feature>